<protein>
    <submittedName>
        <fullName evidence="2">YchJ family protein</fullName>
    </submittedName>
</protein>
<gene>
    <name evidence="2" type="ORF">ACFOHL_04530</name>
</gene>
<keyword evidence="3" id="KW-1185">Reference proteome</keyword>
<sequence length="160" mass="18344">MKLHRSSQTNTPCPCGSVKQIDVCCLPLINGTKFAESAEQLMRSRFVAFKIQSYRYVVDTYCQQESTKLNENAIRQSNEGTKWLSLDVLASDINTVEFKAWYQVGKSFYVLHETSNFVLENKQWRYTDGYIHKDSGEVKPKRNDQCLCGSAKKFKKCCGS</sequence>
<comment type="caution">
    <text evidence="2">The sequence shown here is derived from an EMBL/GenBank/DDBJ whole genome shotgun (WGS) entry which is preliminary data.</text>
</comment>
<dbReference type="EMBL" id="JBHRSW010000006">
    <property type="protein sequence ID" value="MFC3120872.1"/>
    <property type="molecule type" value="Genomic_DNA"/>
</dbReference>
<dbReference type="PANTHER" id="PTHR33747:SF1">
    <property type="entry name" value="ADENYLATE CYCLASE-ASSOCIATED CAP C-TERMINAL DOMAIN-CONTAINING PROTEIN"/>
    <property type="match status" value="1"/>
</dbReference>
<dbReference type="Gene3D" id="3.10.450.50">
    <property type="match status" value="1"/>
</dbReference>
<dbReference type="PANTHER" id="PTHR33747">
    <property type="entry name" value="UPF0225 PROTEIN SCO1677"/>
    <property type="match status" value="1"/>
</dbReference>
<feature type="domain" description="YchJ-like middle NTF2-like" evidence="1">
    <location>
        <begin position="37"/>
        <end position="129"/>
    </location>
</feature>
<dbReference type="SUPFAM" id="SSF103642">
    <property type="entry name" value="Sec-C motif"/>
    <property type="match status" value="1"/>
</dbReference>
<organism evidence="2 3">
    <name type="scientific">Agaribacter flavus</name>
    <dbReference type="NCBI Taxonomy" id="1902781"/>
    <lineage>
        <taxon>Bacteria</taxon>
        <taxon>Pseudomonadati</taxon>
        <taxon>Pseudomonadota</taxon>
        <taxon>Gammaproteobacteria</taxon>
        <taxon>Alteromonadales</taxon>
        <taxon>Alteromonadaceae</taxon>
        <taxon>Agaribacter</taxon>
    </lineage>
</organism>
<reference evidence="3" key="1">
    <citation type="journal article" date="2019" name="Int. J. Syst. Evol. Microbiol.">
        <title>The Global Catalogue of Microorganisms (GCM) 10K type strain sequencing project: providing services to taxonomists for standard genome sequencing and annotation.</title>
        <authorList>
            <consortium name="The Broad Institute Genomics Platform"/>
            <consortium name="The Broad Institute Genome Sequencing Center for Infectious Disease"/>
            <person name="Wu L."/>
            <person name="Ma J."/>
        </authorList>
    </citation>
    <scope>NUCLEOTIDE SEQUENCE [LARGE SCALE GENOMIC DNA]</scope>
    <source>
        <strain evidence="3">KCTC 52473</strain>
    </source>
</reference>
<dbReference type="InterPro" id="IPR048469">
    <property type="entry name" value="YchJ-like_M"/>
</dbReference>
<evidence type="ECO:0000259" key="1">
    <source>
        <dbReference type="Pfam" id="PF17775"/>
    </source>
</evidence>
<dbReference type="InterPro" id="IPR004027">
    <property type="entry name" value="SEC_C_motif"/>
</dbReference>
<proteinExistence type="predicted"/>
<dbReference type="RefSeq" id="WP_376919015.1">
    <property type="nucleotide sequence ID" value="NZ_JBHRSW010000006.1"/>
</dbReference>
<dbReference type="Pfam" id="PF17775">
    <property type="entry name" value="YchJ_M-like"/>
    <property type="match status" value="1"/>
</dbReference>
<dbReference type="Pfam" id="PF02810">
    <property type="entry name" value="SEC-C"/>
    <property type="match status" value="1"/>
</dbReference>
<dbReference type="InterPro" id="IPR032710">
    <property type="entry name" value="NTF2-like_dom_sf"/>
</dbReference>
<name>A0ABV7FKN7_9ALTE</name>
<dbReference type="SUPFAM" id="SSF54427">
    <property type="entry name" value="NTF2-like"/>
    <property type="match status" value="1"/>
</dbReference>
<accession>A0ABV7FKN7</accession>
<dbReference type="Proteomes" id="UP001595478">
    <property type="component" value="Unassembled WGS sequence"/>
</dbReference>
<evidence type="ECO:0000313" key="2">
    <source>
        <dbReference type="EMBL" id="MFC3120872.1"/>
    </source>
</evidence>
<evidence type="ECO:0000313" key="3">
    <source>
        <dbReference type="Proteomes" id="UP001595478"/>
    </source>
</evidence>